<proteinExistence type="predicted"/>
<name>A0ACB7PQ55_9PEZI</name>
<comment type="caution">
    <text evidence="1">The sequence shown here is derived from an EMBL/GenBank/DDBJ whole genome shotgun (WGS) entry which is preliminary data.</text>
</comment>
<keyword evidence="2" id="KW-1185">Reference proteome</keyword>
<protein>
    <submittedName>
        <fullName evidence="1">Uncharacterized protein</fullName>
    </submittedName>
</protein>
<reference evidence="1 2" key="1">
    <citation type="journal article" date="2021" name="Nat. Commun.">
        <title>Genetic determinants of endophytism in the Arabidopsis root mycobiome.</title>
        <authorList>
            <person name="Mesny F."/>
            <person name="Miyauchi S."/>
            <person name="Thiergart T."/>
            <person name="Pickel B."/>
            <person name="Atanasova L."/>
            <person name="Karlsson M."/>
            <person name="Huettel B."/>
            <person name="Barry K.W."/>
            <person name="Haridas S."/>
            <person name="Chen C."/>
            <person name="Bauer D."/>
            <person name="Andreopoulos W."/>
            <person name="Pangilinan J."/>
            <person name="LaButti K."/>
            <person name="Riley R."/>
            <person name="Lipzen A."/>
            <person name="Clum A."/>
            <person name="Drula E."/>
            <person name="Henrissat B."/>
            <person name="Kohler A."/>
            <person name="Grigoriev I.V."/>
            <person name="Martin F.M."/>
            <person name="Hacquard S."/>
        </authorList>
    </citation>
    <scope>NUCLEOTIDE SEQUENCE [LARGE SCALE GENOMIC DNA]</scope>
    <source>
        <strain evidence="1 2">MPI-SDFR-AT-0079</strain>
    </source>
</reference>
<gene>
    <name evidence="1" type="ORF">F5144DRAFT_43278</name>
</gene>
<organism evidence="1 2">
    <name type="scientific">Chaetomium tenue</name>
    <dbReference type="NCBI Taxonomy" id="1854479"/>
    <lineage>
        <taxon>Eukaryota</taxon>
        <taxon>Fungi</taxon>
        <taxon>Dikarya</taxon>
        <taxon>Ascomycota</taxon>
        <taxon>Pezizomycotina</taxon>
        <taxon>Sordariomycetes</taxon>
        <taxon>Sordariomycetidae</taxon>
        <taxon>Sordariales</taxon>
        <taxon>Chaetomiaceae</taxon>
        <taxon>Chaetomium</taxon>
    </lineage>
</organism>
<accession>A0ACB7PQ55</accession>
<evidence type="ECO:0000313" key="2">
    <source>
        <dbReference type="Proteomes" id="UP000724584"/>
    </source>
</evidence>
<sequence length="328" mass="33908">MRHLWQSMRAGLLLLSSSIPALALSTPTPIFTIPGTIAPESWFENLAVRPNGLILATRGDAPEIWQINPATGAGTLLATVPGTFNLTGITQLTTTPETYVFGSSHMLSFTEVAPASAKVWTLEFPAPSSTPTTTSTPPVVSLLTTLPAAGFINGIATWDTNRVLLSDTLTSSIYLLDVSTATFTTPFSSLSGVNGIRTAPGYVYWVDPITPKFSRTPVDADAVPTGPAELLLEGQQMDDFALAVDGTGAGKAYVGTLLGNGVVEVTFGAPPAAGLGVERVVAEDVSGTGIGAATVAVFGRRTQDAGLLYVAVGRTGGNAAIVMIDPSE</sequence>
<evidence type="ECO:0000313" key="1">
    <source>
        <dbReference type="EMBL" id="KAH6650386.1"/>
    </source>
</evidence>
<dbReference type="EMBL" id="JAGIZQ010000001">
    <property type="protein sequence ID" value="KAH6650386.1"/>
    <property type="molecule type" value="Genomic_DNA"/>
</dbReference>
<dbReference type="Proteomes" id="UP000724584">
    <property type="component" value="Unassembled WGS sequence"/>
</dbReference>